<keyword evidence="4" id="KW-1185">Reference proteome</keyword>
<comment type="caution">
    <text evidence="3">The sequence shown here is derived from an EMBL/GenBank/DDBJ whole genome shotgun (WGS) entry which is preliminary data.</text>
</comment>
<dbReference type="InterPro" id="IPR002347">
    <property type="entry name" value="SDR_fam"/>
</dbReference>
<reference evidence="3 4" key="1">
    <citation type="submission" date="2024-02" db="EMBL/GenBank/DDBJ databases">
        <title>First draft genome assembly of two strains of Seiridium cardinale.</title>
        <authorList>
            <person name="Emiliani G."/>
            <person name="Scali E."/>
        </authorList>
    </citation>
    <scope>NUCLEOTIDE SEQUENCE [LARGE SCALE GENOMIC DNA]</scope>
    <source>
        <strain evidence="3 4">BM-138-000479</strain>
    </source>
</reference>
<dbReference type="Proteomes" id="UP001465668">
    <property type="component" value="Unassembled WGS sequence"/>
</dbReference>
<evidence type="ECO:0000313" key="3">
    <source>
        <dbReference type="EMBL" id="KAK9783917.1"/>
    </source>
</evidence>
<dbReference type="InterPro" id="IPR036291">
    <property type="entry name" value="NAD(P)-bd_dom_sf"/>
</dbReference>
<dbReference type="CDD" id="cd05233">
    <property type="entry name" value="SDR_c"/>
    <property type="match status" value="1"/>
</dbReference>
<evidence type="ECO:0000256" key="2">
    <source>
        <dbReference type="ARBA" id="ARBA00023002"/>
    </source>
</evidence>
<dbReference type="SUPFAM" id="SSF51735">
    <property type="entry name" value="NAD(P)-binding Rossmann-fold domains"/>
    <property type="match status" value="1"/>
</dbReference>
<sequence>MASDDKIELPPFRSFTKEWHNKPYDLISPLRPELSAAGKNVVVTGGGTGIGKAVAIAFSQAGAKSVSILGRRLDRLETASGEIGAANNKVIVINQQADLTNLEQTQRALKTISEQVGPIDVMVSNAGVLPKLGRLVGYEGEMLEWGLELNLLTAFNCVQAFVPLAAPGAKLFAITSGIGHLAPIPGMVNYAVGKAAMTKMMDYLQAENPNLHVVNVQPGVVDTEINEDNDVVGQDEPGLPGAFLVWLASPEAKFLKGKYVWVNWDVEELISRADEIENSMALRVVLNGVPF</sequence>
<dbReference type="Gene3D" id="3.40.50.720">
    <property type="entry name" value="NAD(P)-binding Rossmann-like Domain"/>
    <property type="match status" value="1"/>
</dbReference>
<accession>A0ABR2YA03</accession>
<comment type="similarity">
    <text evidence="1">Belongs to the short-chain dehydrogenases/reductases (SDR) family.</text>
</comment>
<keyword evidence="2" id="KW-0560">Oxidoreductase</keyword>
<name>A0ABR2YA03_9PEZI</name>
<protein>
    <submittedName>
        <fullName evidence="3">Uncharacterized protein</fullName>
    </submittedName>
</protein>
<evidence type="ECO:0000313" key="4">
    <source>
        <dbReference type="Proteomes" id="UP001465668"/>
    </source>
</evidence>
<proteinExistence type="inferred from homology"/>
<dbReference type="PANTHER" id="PTHR42901">
    <property type="entry name" value="ALCOHOL DEHYDROGENASE"/>
    <property type="match status" value="1"/>
</dbReference>
<organism evidence="3 4">
    <name type="scientific">Seiridium cardinale</name>
    <dbReference type="NCBI Taxonomy" id="138064"/>
    <lineage>
        <taxon>Eukaryota</taxon>
        <taxon>Fungi</taxon>
        <taxon>Dikarya</taxon>
        <taxon>Ascomycota</taxon>
        <taxon>Pezizomycotina</taxon>
        <taxon>Sordariomycetes</taxon>
        <taxon>Xylariomycetidae</taxon>
        <taxon>Amphisphaeriales</taxon>
        <taxon>Sporocadaceae</taxon>
        <taxon>Seiridium</taxon>
    </lineage>
</organism>
<dbReference type="Pfam" id="PF00106">
    <property type="entry name" value="adh_short"/>
    <property type="match status" value="1"/>
</dbReference>
<gene>
    <name evidence="3" type="ORF">SCAR479_00476</name>
</gene>
<evidence type="ECO:0000256" key="1">
    <source>
        <dbReference type="ARBA" id="ARBA00006484"/>
    </source>
</evidence>
<dbReference type="PRINTS" id="PR00081">
    <property type="entry name" value="GDHRDH"/>
</dbReference>
<dbReference type="EMBL" id="JARVKM010000001">
    <property type="protein sequence ID" value="KAK9783917.1"/>
    <property type="molecule type" value="Genomic_DNA"/>
</dbReference>
<dbReference type="PANTHER" id="PTHR42901:SF1">
    <property type="entry name" value="ALCOHOL DEHYDROGENASE"/>
    <property type="match status" value="1"/>
</dbReference>